<dbReference type="RefSeq" id="WP_099116179.1">
    <property type="nucleotide sequence ID" value="NZ_NJAK01000001.1"/>
</dbReference>
<gene>
    <name evidence="1" type="ORF">Xish_00031</name>
</gene>
<reference evidence="1 2" key="1">
    <citation type="journal article" date="2017" name="Nat. Microbiol.">
        <title>Natural product diversity associated with the nematode symbionts Photorhabdus and Xenorhabdus.</title>
        <authorList>
            <person name="Tobias N.J."/>
            <person name="Wolff H."/>
            <person name="Djahanschiri B."/>
            <person name="Grundmann F."/>
            <person name="Kronenwerth M."/>
            <person name="Shi Y.M."/>
            <person name="Simonyi S."/>
            <person name="Grun P."/>
            <person name="Shapiro-Ilan D."/>
            <person name="Pidot S.J."/>
            <person name="Stinear T.P."/>
            <person name="Ebersberger I."/>
            <person name="Bode H.B."/>
        </authorList>
    </citation>
    <scope>NUCLEOTIDE SEQUENCE [LARGE SCALE GENOMIC DNA]</scope>
    <source>
        <strain evidence="1 2">DSM 22670</strain>
    </source>
</reference>
<dbReference type="AlphaFoldDB" id="A0A2D0KC80"/>
<dbReference type="Proteomes" id="UP000222168">
    <property type="component" value="Unassembled WGS sequence"/>
</dbReference>
<organism evidence="1 2">
    <name type="scientific">Xenorhabdus ishibashii</name>
    <dbReference type="NCBI Taxonomy" id="1034471"/>
    <lineage>
        <taxon>Bacteria</taxon>
        <taxon>Pseudomonadati</taxon>
        <taxon>Pseudomonadota</taxon>
        <taxon>Gammaproteobacteria</taxon>
        <taxon>Enterobacterales</taxon>
        <taxon>Morganellaceae</taxon>
        <taxon>Xenorhabdus</taxon>
    </lineage>
</organism>
<comment type="caution">
    <text evidence="1">The sequence shown here is derived from an EMBL/GenBank/DDBJ whole genome shotgun (WGS) entry which is preliminary data.</text>
</comment>
<evidence type="ECO:0000313" key="1">
    <source>
        <dbReference type="EMBL" id="PHM60925.1"/>
    </source>
</evidence>
<keyword evidence="2" id="KW-1185">Reference proteome</keyword>
<dbReference type="OrthoDB" id="6445525at2"/>
<evidence type="ECO:0000313" key="2">
    <source>
        <dbReference type="Proteomes" id="UP000222168"/>
    </source>
</evidence>
<accession>A0A2D0KC80</accession>
<proteinExistence type="predicted"/>
<protein>
    <submittedName>
        <fullName evidence="1">Uncharacterized protein</fullName>
    </submittedName>
</protein>
<dbReference type="EMBL" id="NJAK01000001">
    <property type="protein sequence ID" value="PHM60925.1"/>
    <property type="molecule type" value="Genomic_DNA"/>
</dbReference>
<name>A0A2D0KC80_9GAMM</name>
<sequence length="73" mass="8164">MIVIGGHGMSPEQNFLYDKSQLSYELTVAIIEFLISESANPEETKKKLEKMVLKHVSSHARGHAGKDLINLLK</sequence>